<dbReference type="InterPro" id="IPR008972">
    <property type="entry name" value="Cupredoxin"/>
</dbReference>
<keyword evidence="5" id="KW-0574">Periplasm</keyword>
<evidence type="ECO:0000256" key="5">
    <source>
        <dbReference type="RuleBase" id="RU363017"/>
    </source>
</evidence>
<feature type="domain" description="Blue (type 1) copper" evidence="6">
    <location>
        <begin position="29"/>
        <end position="154"/>
    </location>
</feature>
<evidence type="ECO:0000313" key="7">
    <source>
        <dbReference type="EMBL" id="MFC4728973.1"/>
    </source>
</evidence>
<name>A0ABV9NR04_9GAMM</name>
<protein>
    <recommendedName>
        <fullName evidence="5">Azurin</fullName>
    </recommendedName>
</protein>
<gene>
    <name evidence="7" type="primary">azu</name>
    <name evidence="7" type="ORF">ACFO3Q_12435</name>
</gene>
<keyword evidence="4 5" id="KW-0186">Copper</keyword>
<dbReference type="InterPro" id="IPR014068">
    <property type="entry name" value="Azurin"/>
</dbReference>
<dbReference type="CDD" id="cd13922">
    <property type="entry name" value="Azurin"/>
    <property type="match status" value="1"/>
</dbReference>
<dbReference type="SUPFAM" id="SSF49503">
    <property type="entry name" value="Cupredoxins"/>
    <property type="match status" value="1"/>
</dbReference>
<feature type="signal peptide" evidence="5">
    <location>
        <begin position="1"/>
        <end position="27"/>
    </location>
</feature>
<dbReference type="NCBIfam" id="TIGR02695">
    <property type="entry name" value="azurin"/>
    <property type="match status" value="1"/>
</dbReference>
<dbReference type="PROSITE" id="PS00196">
    <property type="entry name" value="COPPER_BLUE"/>
    <property type="match status" value="1"/>
</dbReference>
<evidence type="ECO:0000256" key="2">
    <source>
        <dbReference type="ARBA" id="ARBA00022723"/>
    </source>
</evidence>
<dbReference type="Proteomes" id="UP001595892">
    <property type="component" value="Unassembled WGS sequence"/>
</dbReference>
<keyword evidence="2 5" id="KW-0479">Metal-binding</keyword>
<keyword evidence="8" id="KW-1185">Reference proteome</keyword>
<keyword evidence="3 5" id="KW-0249">Electron transport</keyword>
<dbReference type="PANTHER" id="PTHR38439">
    <property type="entry name" value="AURACYANIN-B"/>
    <property type="match status" value="1"/>
</dbReference>
<feature type="chain" id="PRO_5044969366" description="Azurin" evidence="5">
    <location>
        <begin position="28"/>
        <end position="156"/>
    </location>
</feature>
<evidence type="ECO:0000256" key="1">
    <source>
        <dbReference type="ARBA" id="ARBA00022448"/>
    </source>
</evidence>
<dbReference type="InterPro" id="IPR028871">
    <property type="entry name" value="BlueCu_1_BS"/>
</dbReference>
<reference evidence="8" key="1">
    <citation type="journal article" date="2019" name="Int. J. Syst. Evol. Microbiol.">
        <title>The Global Catalogue of Microorganisms (GCM) 10K type strain sequencing project: providing services to taxonomists for standard genome sequencing and annotation.</title>
        <authorList>
            <consortium name="The Broad Institute Genomics Platform"/>
            <consortium name="The Broad Institute Genome Sequencing Center for Infectious Disease"/>
            <person name="Wu L."/>
            <person name="Ma J."/>
        </authorList>
    </citation>
    <scope>NUCLEOTIDE SEQUENCE [LARGE SCALE GENOMIC DNA]</scope>
    <source>
        <strain evidence="8">CGMCC 1.13574</strain>
    </source>
</reference>
<evidence type="ECO:0000313" key="8">
    <source>
        <dbReference type="Proteomes" id="UP001595892"/>
    </source>
</evidence>
<evidence type="ECO:0000259" key="6">
    <source>
        <dbReference type="Pfam" id="PF00127"/>
    </source>
</evidence>
<dbReference type="EMBL" id="JBHSGG010000034">
    <property type="protein sequence ID" value="MFC4728973.1"/>
    <property type="molecule type" value="Genomic_DNA"/>
</dbReference>
<evidence type="ECO:0000256" key="4">
    <source>
        <dbReference type="ARBA" id="ARBA00023008"/>
    </source>
</evidence>
<sequence>MIRNAFPLLALGALGLAGALHGGTAHAADCATTVEATDTMQFSTATIAVPASCDAFEVTLKHVGKLPKNVMGHNIVVGRSADLAGINSDGMAAGLDNDYVKPGDARVVAHSAVIGGGETTTFSIPVSALAQGESYGFICSFPGHAGIMKGSVVLAD</sequence>
<comment type="caution">
    <text evidence="7">The sequence shown here is derived from an EMBL/GenBank/DDBJ whole genome shotgun (WGS) entry which is preliminary data.</text>
</comment>
<evidence type="ECO:0000256" key="3">
    <source>
        <dbReference type="ARBA" id="ARBA00022982"/>
    </source>
</evidence>
<proteinExistence type="predicted"/>
<comment type="subcellular location">
    <subcellularLocation>
        <location evidence="5">Periplasm</location>
    </subcellularLocation>
</comment>
<dbReference type="RefSeq" id="WP_377005044.1">
    <property type="nucleotide sequence ID" value="NZ_JBHSGG010000034.1"/>
</dbReference>
<keyword evidence="5" id="KW-0732">Signal</keyword>
<dbReference type="Pfam" id="PF00127">
    <property type="entry name" value="Copper-bind"/>
    <property type="match status" value="1"/>
</dbReference>
<accession>A0ABV9NR04</accession>
<keyword evidence="1 5" id="KW-0813">Transport</keyword>
<dbReference type="InterPro" id="IPR050845">
    <property type="entry name" value="Cu-binding_ET"/>
</dbReference>
<dbReference type="PANTHER" id="PTHR38439:SF2">
    <property type="entry name" value="OUTER MEMBRANE PROTEIN H.8"/>
    <property type="match status" value="1"/>
</dbReference>
<comment type="function">
    <text evidence="5">Transfers electrons from cytochrome c551 to cytochrome oxidase.</text>
</comment>
<dbReference type="InterPro" id="IPR000923">
    <property type="entry name" value="BlueCu_1"/>
</dbReference>
<dbReference type="Gene3D" id="2.60.40.420">
    <property type="entry name" value="Cupredoxins - blue copper proteins"/>
    <property type="match status" value="1"/>
</dbReference>
<organism evidence="7 8">
    <name type="scientific">Coralloluteibacterium thermophilum</name>
    <dbReference type="NCBI Taxonomy" id="2707049"/>
    <lineage>
        <taxon>Bacteria</taxon>
        <taxon>Pseudomonadati</taxon>
        <taxon>Pseudomonadota</taxon>
        <taxon>Gammaproteobacteria</taxon>
        <taxon>Lysobacterales</taxon>
        <taxon>Lysobacteraceae</taxon>
        <taxon>Coralloluteibacterium</taxon>
    </lineage>
</organism>